<feature type="modified residue" description="FMN phosphoryl threonine" evidence="6">
    <location>
        <position position="185"/>
    </location>
</feature>
<dbReference type="HAMAP" id="MF_00479">
    <property type="entry name" value="RsxG_RnfG"/>
    <property type="match status" value="1"/>
</dbReference>
<keyword evidence="6" id="KW-1278">Translocase</keyword>
<dbReference type="EMBL" id="WJJP01000168">
    <property type="protein sequence ID" value="MBD3323981.1"/>
    <property type="molecule type" value="Genomic_DNA"/>
</dbReference>
<dbReference type="GO" id="GO:0009055">
    <property type="term" value="F:electron transfer activity"/>
    <property type="evidence" value="ECO:0007669"/>
    <property type="project" value="InterPro"/>
</dbReference>
<keyword evidence="2 6" id="KW-0597">Phosphoprotein</keyword>
<comment type="similarity">
    <text evidence="6">Belongs to the RnfG family.</text>
</comment>
<comment type="function">
    <text evidence="6">Part of a membrane-bound complex that couples electron transfer with translocation of ions across the membrane.</text>
</comment>
<dbReference type="AlphaFoldDB" id="A0A9D5JUM5"/>
<evidence type="ECO:0000313" key="8">
    <source>
        <dbReference type="EMBL" id="MBD3323981.1"/>
    </source>
</evidence>
<keyword evidence="6" id="KW-0812">Transmembrane</keyword>
<evidence type="ECO:0000256" key="6">
    <source>
        <dbReference type="HAMAP-Rule" id="MF_00479"/>
    </source>
</evidence>
<comment type="caution">
    <text evidence="8">The sequence shown here is derived from an EMBL/GenBank/DDBJ whole genome shotgun (WGS) entry which is preliminary data.</text>
</comment>
<evidence type="ECO:0000256" key="1">
    <source>
        <dbReference type="ARBA" id="ARBA00022448"/>
    </source>
</evidence>
<keyword evidence="3 6" id="KW-0285">Flavoprotein</keyword>
<comment type="cofactor">
    <cofactor evidence="6">
        <name>FMN</name>
        <dbReference type="ChEBI" id="CHEBI:58210"/>
    </cofactor>
</comment>
<keyword evidence="1 6" id="KW-0813">Transport</keyword>
<comment type="subcellular location">
    <subcellularLocation>
        <location evidence="6">Cell membrane</location>
        <topology evidence="6">Single-pass membrane protein</topology>
    </subcellularLocation>
</comment>
<dbReference type="EC" id="7.-.-.-" evidence="6"/>
<dbReference type="PANTHER" id="PTHR36118">
    <property type="entry name" value="ION-TRANSLOCATING OXIDOREDUCTASE COMPLEX SUBUNIT G"/>
    <property type="match status" value="1"/>
</dbReference>
<accession>A0A9D5JUM5</accession>
<dbReference type="InterPro" id="IPR010209">
    <property type="entry name" value="Ion_transpt_RnfG/RsxG"/>
</dbReference>
<evidence type="ECO:0000313" key="9">
    <source>
        <dbReference type="Proteomes" id="UP000649604"/>
    </source>
</evidence>
<keyword evidence="6" id="KW-1133">Transmembrane helix</keyword>
<keyword evidence="6" id="KW-0472">Membrane</keyword>
<dbReference type="PANTHER" id="PTHR36118:SF1">
    <property type="entry name" value="ION-TRANSLOCATING OXIDOREDUCTASE COMPLEX SUBUNIT G"/>
    <property type="match status" value="1"/>
</dbReference>
<evidence type="ECO:0000256" key="2">
    <source>
        <dbReference type="ARBA" id="ARBA00022553"/>
    </source>
</evidence>
<dbReference type="GO" id="GO:0022900">
    <property type="term" value="P:electron transport chain"/>
    <property type="evidence" value="ECO:0007669"/>
    <property type="project" value="UniProtKB-UniRule"/>
</dbReference>
<dbReference type="InterPro" id="IPR007329">
    <property type="entry name" value="FMN-bd"/>
</dbReference>
<dbReference type="Proteomes" id="UP000649604">
    <property type="component" value="Unassembled WGS sequence"/>
</dbReference>
<dbReference type="GO" id="GO:0005886">
    <property type="term" value="C:plasma membrane"/>
    <property type="evidence" value="ECO:0007669"/>
    <property type="project" value="UniProtKB-SubCell"/>
</dbReference>
<dbReference type="SMART" id="SM00900">
    <property type="entry name" value="FMN_bind"/>
    <property type="match status" value="1"/>
</dbReference>
<dbReference type="PIRSF" id="PIRSF006091">
    <property type="entry name" value="E_trnsport_RnfG"/>
    <property type="match status" value="1"/>
</dbReference>
<evidence type="ECO:0000256" key="3">
    <source>
        <dbReference type="ARBA" id="ARBA00022630"/>
    </source>
</evidence>
<name>A0A9D5JUM5_9BACT</name>
<evidence type="ECO:0000256" key="4">
    <source>
        <dbReference type="ARBA" id="ARBA00022643"/>
    </source>
</evidence>
<keyword evidence="5 6" id="KW-0249">Electron transport</keyword>
<dbReference type="GO" id="GO:0010181">
    <property type="term" value="F:FMN binding"/>
    <property type="evidence" value="ECO:0007669"/>
    <property type="project" value="InterPro"/>
</dbReference>
<keyword evidence="4 6" id="KW-0288">FMN</keyword>
<protein>
    <recommendedName>
        <fullName evidence="6">Ion-translocating oxidoreductase complex subunit G</fullName>
        <ecNumber evidence="6">7.-.-.-</ecNumber>
    </recommendedName>
    <alternativeName>
        <fullName evidence="6">Rnf electron transport complex subunit G</fullName>
    </alternativeName>
</protein>
<evidence type="ECO:0000256" key="5">
    <source>
        <dbReference type="ARBA" id="ARBA00022982"/>
    </source>
</evidence>
<proteinExistence type="inferred from homology"/>
<dbReference type="Pfam" id="PF04205">
    <property type="entry name" value="FMN_bind"/>
    <property type="match status" value="1"/>
</dbReference>
<gene>
    <name evidence="6" type="primary">rnfG</name>
    <name evidence="8" type="ORF">GF339_05315</name>
</gene>
<reference evidence="8" key="1">
    <citation type="submission" date="2019-11" db="EMBL/GenBank/DDBJ databases">
        <title>Microbial mats filling the niche in hypersaline microbial mats.</title>
        <authorList>
            <person name="Wong H.L."/>
            <person name="Macleod F.I."/>
            <person name="White R.A. III"/>
            <person name="Burns B.P."/>
        </authorList>
    </citation>
    <scope>NUCLEOTIDE SEQUENCE</scope>
    <source>
        <strain evidence="8">Rbin_158</strain>
    </source>
</reference>
<sequence>MNSVVRQMFVVLMVVGGIAGLVLAGTEKLTKPLIEQHKREELRQSIFEVLPKAKSYEELETDALRVFKGFNEQHELVGYAFIAEGSGFQGKIRMIVGIEPDLDPLLGMRVLEQVETPGLGAKIAEETPKQDFFEQFAGLEPEWGEELQIPAAKESQTAEPETFITYVKNAQPDDPNEVQAITGATISSAAVVQIINRSLDTLEDLVEQKR</sequence>
<keyword evidence="6" id="KW-1003">Cell membrane</keyword>
<comment type="subunit">
    <text evidence="6">The complex is composed of six subunits: RnfA, RnfB, RnfC, RnfD, RnfE and RnfG.</text>
</comment>
<feature type="domain" description="FMN-binding" evidence="7">
    <location>
        <begin position="87"/>
        <end position="202"/>
    </location>
</feature>
<evidence type="ECO:0000259" key="7">
    <source>
        <dbReference type="SMART" id="SM00900"/>
    </source>
</evidence>
<organism evidence="8 9">
    <name type="scientific">candidate division KSB3 bacterium</name>
    <dbReference type="NCBI Taxonomy" id="2044937"/>
    <lineage>
        <taxon>Bacteria</taxon>
        <taxon>candidate division KSB3</taxon>
    </lineage>
</organism>
<dbReference type="NCBIfam" id="TIGR01947">
    <property type="entry name" value="rnfG"/>
    <property type="match status" value="1"/>
</dbReference>